<dbReference type="PROSITE" id="PS50879">
    <property type="entry name" value="RNASE_H_1"/>
    <property type="match status" value="1"/>
</dbReference>
<dbReference type="Proteomes" id="UP000541444">
    <property type="component" value="Unassembled WGS sequence"/>
</dbReference>
<feature type="domain" description="RNase H type-1" evidence="2">
    <location>
        <begin position="526"/>
        <end position="624"/>
    </location>
</feature>
<name>A0A7J7NN85_9MAGN</name>
<feature type="compositionally biased region" description="Basic and acidic residues" evidence="1">
    <location>
        <begin position="230"/>
        <end position="242"/>
    </location>
</feature>
<dbReference type="GO" id="GO:0003676">
    <property type="term" value="F:nucleic acid binding"/>
    <property type="evidence" value="ECO:0007669"/>
    <property type="project" value="InterPro"/>
</dbReference>
<dbReference type="EMBL" id="JACGCM010000696">
    <property type="protein sequence ID" value="KAF6168444.1"/>
    <property type="molecule type" value="Genomic_DNA"/>
</dbReference>
<feature type="region of interest" description="Disordered" evidence="1">
    <location>
        <begin position="343"/>
        <end position="364"/>
    </location>
</feature>
<dbReference type="PANTHER" id="PTHR47723:SF23">
    <property type="entry name" value="REVERSE TRANSCRIPTASE-LIKE PROTEIN"/>
    <property type="match status" value="1"/>
</dbReference>
<dbReference type="PANTHER" id="PTHR47723">
    <property type="entry name" value="OS05G0353850 PROTEIN"/>
    <property type="match status" value="1"/>
</dbReference>
<organism evidence="3 4">
    <name type="scientific">Kingdonia uniflora</name>
    <dbReference type="NCBI Taxonomy" id="39325"/>
    <lineage>
        <taxon>Eukaryota</taxon>
        <taxon>Viridiplantae</taxon>
        <taxon>Streptophyta</taxon>
        <taxon>Embryophyta</taxon>
        <taxon>Tracheophyta</taxon>
        <taxon>Spermatophyta</taxon>
        <taxon>Magnoliopsida</taxon>
        <taxon>Ranunculales</taxon>
        <taxon>Circaeasteraceae</taxon>
        <taxon>Kingdonia</taxon>
    </lineage>
</organism>
<dbReference type="OrthoDB" id="1982011at2759"/>
<accession>A0A7J7NN85</accession>
<feature type="compositionally biased region" description="Polar residues" evidence="1">
    <location>
        <begin position="1"/>
        <end position="16"/>
    </location>
</feature>
<feature type="compositionally biased region" description="Basic residues" evidence="1">
    <location>
        <begin position="243"/>
        <end position="252"/>
    </location>
</feature>
<keyword evidence="4" id="KW-1185">Reference proteome</keyword>
<dbReference type="InterPro" id="IPR036397">
    <property type="entry name" value="RNaseH_sf"/>
</dbReference>
<feature type="compositionally biased region" description="Polar residues" evidence="1">
    <location>
        <begin position="351"/>
        <end position="364"/>
    </location>
</feature>
<evidence type="ECO:0000259" key="2">
    <source>
        <dbReference type="PROSITE" id="PS50879"/>
    </source>
</evidence>
<comment type="caution">
    <text evidence="3">The sequence shown here is derived from an EMBL/GenBank/DDBJ whole genome shotgun (WGS) entry which is preliminary data.</text>
</comment>
<proteinExistence type="predicted"/>
<sequence>MSRIKTSIAQLASGLSTRDKGTFPSQTQPNPKDQTESLHRDQANAVITVRSGKTVDNKVRMPEDKSHESPNPSTEKVVEGGKPICEETPFVEEETEQMTIQVKTLYNVKKSAFADLLKAKPTDLSTLPIPTMRGDIPAIHISEAGFLRGVEHHKFSLIGRLDLMKVKHVVARTEAMSKWSPAGNCQFIPLGKGYFTILLDNESDKLRIWSGGPWHIEVSECQDVEKSIEKEKVIHNEADKEPKKKRRNRKKPNKNDQEEKEKENQKKDGKLKEVIVDKTPSTQPASMNKKYKGVVEMWDKTTREWDGSSNSRDVDREACMVNQSWADMVEEGDGTSQITDEGVEIEDGSRSESNPESGSNSDTGISYQTQEAEEWHNVLSRKNIRKNKSKANCSYIRRRHLWNDLSVFGTSNLPWLVETSGQVFTSEKSKLYLGAMTNVKKQKFKDILGFDEGCLPTTYLGIPLVQERVGVRGALEDVSAHSGWVIGDGKCIDLWRDNWCSPLSLKDIINDDAIPWTDLNAKELPNHGEIKINTDAAARGNPGKGGIVYIFRDSEGKILGSFAQGLGLVSNYTAECKAIIKGVDLAALNGWLIAWVESDSKAAVEAFHSDNIPWILEAEWANVK</sequence>
<gene>
    <name evidence="3" type="ORF">GIB67_004996</name>
</gene>
<feature type="region of interest" description="Disordered" evidence="1">
    <location>
        <begin position="230"/>
        <end position="290"/>
    </location>
</feature>
<dbReference type="Pfam" id="PF13456">
    <property type="entry name" value="RVT_3"/>
    <property type="match status" value="1"/>
</dbReference>
<dbReference type="InterPro" id="IPR012337">
    <property type="entry name" value="RNaseH-like_sf"/>
</dbReference>
<evidence type="ECO:0000256" key="1">
    <source>
        <dbReference type="SAM" id="MobiDB-lite"/>
    </source>
</evidence>
<dbReference type="CDD" id="cd06222">
    <property type="entry name" value="RNase_H_like"/>
    <property type="match status" value="1"/>
</dbReference>
<reference evidence="3 4" key="1">
    <citation type="journal article" date="2020" name="IScience">
        <title>Genome Sequencing of the Endangered Kingdonia uniflora (Circaeasteraceae, Ranunculales) Reveals Potential Mechanisms of Evolutionary Specialization.</title>
        <authorList>
            <person name="Sun Y."/>
            <person name="Deng T."/>
            <person name="Zhang A."/>
            <person name="Moore M.J."/>
            <person name="Landis J.B."/>
            <person name="Lin N."/>
            <person name="Zhang H."/>
            <person name="Zhang X."/>
            <person name="Huang J."/>
            <person name="Zhang X."/>
            <person name="Sun H."/>
            <person name="Wang H."/>
        </authorList>
    </citation>
    <scope>NUCLEOTIDE SEQUENCE [LARGE SCALE GENOMIC DNA]</scope>
    <source>
        <strain evidence="3">TB1705</strain>
        <tissue evidence="3">Leaf</tissue>
    </source>
</reference>
<dbReference type="InterPro" id="IPR044730">
    <property type="entry name" value="RNase_H-like_dom_plant"/>
</dbReference>
<feature type="region of interest" description="Disordered" evidence="1">
    <location>
        <begin position="1"/>
        <end position="79"/>
    </location>
</feature>
<dbReference type="Gene3D" id="3.30.420.10">
    <property type="entry name" value="Ribonuclease H-like superfamily/Ribonuclease H"/>
    <property type="match status" value="1"/>
</dbReference>
<evidence type="ECO:0000313" key="4">
    <source>
        <dbReference type="Proteomes" id="UP000541444"/>
    </source>
</evidence>
<feature type="compositionally biased region" description="Polar residues" evidence="1">
    <location>
        <begin position="23"/>
        <end position="32"/>
    </location>
</feature>
<feature type="compositionally biased region" description="Basic and acidic residues" evidence="1">
    <location>
        <begin position="53"/>
        <end position="68"/>
    </location>
</feature>
<protein>
    <recommendedName>
        <fullName evidence="2">RNase H type-1 domain-containing protein</fullName>
    </recommendedName>
</protein>
<feature type="compositionally biased region" description="Basic and acidic residues" evidence="1">
    <location>
        <begin position="33"/>
        <end position="42"/>
    </location>
</feature>
<dbReference type="InterPro" id="IPR002156">
    <property type="entry name" value="RNaseH_domain"/>
</dbReference>
<dbReference type="GO" id="GO:0004523">
    <property type="term" value="F:RNA-DNA hybrid ribonuclease activity"/>
    <property type="evidence" value="ECO:0007669"/>
    <property type="project" value="InterPro"/>
</dbReference>
<dbReference type="AlphaFoldDB" id="A0A7J7NN85"/>
<evidence type="ECO:0000313" key="3">
    <source>
        <dbReference type="EMBL" id="KAF6168444.1"/>
    </source>
</evidence>
<feature type="compositionally biased region" description="Basic and acidic residues" evidence="1">
    <location>
        <begin position="253"/>
        <end position="276"/>
    </location>
</feature>
<dbReference type="InterPro" id="IPR053151">
    <property type="entry name" value="RNase_H-like"/>
</dbReference>
<dbReference type="SUPFAM" id="SSF53098">
    <property type="entry name" value="Ribonuclease H-like"/>
    <property type="match status" value="1"/>
</dbReference>